<keyword evidence="1" id="KW-1133">Transmembrane helix</keyword>
<dbReference type="InterPro" id="IPR001763">
    <property type="entry name" value="Rhodanese-like_dom"/>
</dbReference>
<dbReference type="AlphaFoldDB" id="A0A3A1YMM9"/>
<evidence type="ECO:0000313" key="3">
    <source>
        <dbReference type="EMBL" id="RIY38518.1"/>
    </source>
</evidence>
<accession>A0A3A1YMM9</accession>
<dbReference type="Pfam" id="PF00581">
    <property type="entry name" value="Rhodanese"/>
    <property type="match status" value="1"/>
</dbReference>
<reference evidence="3 4" key="1">
    <citation type="submission" date="2017-08" db="EMBL/GenBank/DDBJ databases">
        <title>Reclassification of Bisgaard taxon 37 and 44.</title>
        <authorList>
            <person name="Christensen H."/>
        </authorList>
    </citation>
    <scope>NUCLEOTIDE SEQUENCE [LARGE SCALE GENOMIC DNA]</scope>
    <source>
        <strain evidence="3 4">111</strain>
    </source>
</reference>
<evidence type="ECO:0000256" key="1">
    <source>
        <dbReference type="SAM" id="Phobius"/>
    </source>
</evidence>
<dbReference type="CDD" id="cd00158">
    <property type="entry name" value="RHOD"/>
    <property type="match status" value="1"/>
</dbReference>
<organism evidence="3 4">
    <name type="scientific">Psittacicella hinzii</name>
    <dbReference type="NCBI Taxonomy" id="2028575"/>
    <lineage>
        <taxon>Bacteria</taxon>
        <taxon>Pseudomonadati</taxon>
        <taxon>Pseudomonadota</taxon>
        <taxon>Gammaproteobacteria</taxon>
        <taxon>Pasteurellales</taxon>
        <taxon>Psittacicellaceae</taxon>
        <taxon>Psittacicella</taxon>
    </lineage>
</organism>
<dbReference type="EMBL" id="NRJG01000064">
    <property type="protein sequence ID" value="RIY38518.1"/>
    <property type="molecule type" value="Genomic_DNA"/>
</dbReference>
<dbReference type="SMART" id="SM00450">
    <property type="entry name" value="RHOD"/>
    <property type="match status" value="1"/>
</dbReference>
<comment type="caution">
    <text evidence="3">The sequence shown here is derived from an EMBL/GenBank/DDBJ whole genome shotgun (WGS) entry which is preliminary data.</text>
</comment>
<dbReference type="PANTHER" id="PTHR43031:SF18">
    <property type="entry name" value="RHODANESE-RELATED SULFURTRANSFERASES"/>
    <property type="match status" value="1"/>
</dbReference>
<keyword evidence="1" id="KW-0812">Transmembrane</keyword>
<dbReference type="Gene3D" id="3.40.250.10">
    <property type="entry name" value="Rhodanese-like domain"/>
    <property type="match status" value="1"/>
</dbReference>
<dbReference type="Proteomes" id="UP000265916">
    <property type="component" value="Unassembled WGS sequence"/>
</dbReference>
<feature type="transmembrane region" description="Helical" evidence="1">
    <location>
        <begin position="6"/>
        <end position="26"/>
    </location>
</feature>
<evidence type="ECO:0000313" key="4">
    <source>
        <dbReference type="Proteomes" id="UP000265916"/>
    </source>
</evidence>
<name>A0A3A1YMM9_9GAMM</name>
<dbReference type="PROSITE" id="PS50206">
    <property type="entry name" value="RHODANESE_3"/>
    <property type="match status" value="1"/>
</dbReference>
<dbReference type="PANTHER" id="PTHR43031">
    <property type="entry name" value="FAD-DEPENDENT OXIDOREDUCTASE"/>
    <property type="match status" value="1"/>
</dbReference>
<dbReference type="InterPro" id="IPR036873">
    <property type="entry name" value="Rhodanese-like_dom_sf"/>
</dbReference>
<gene>
    <name evidence="3" type="ORF">CKF58_04145</name>
</gene>
<dbReference type="SUPFAM" id="SSF52821">
    <property type="entry name" value="Rhodanese/Cell cycle control phosphatase"/>
    <property type="match status" value="1"/>
</dbReference>
<feature type="domain" description="Rhodanese" evidence="2">
    <location>
        <begin position="46"/>
        <end position="137"/>
    </location>
</feature>
<keyword evidence="4" id="KW-1185">Reference proteome</keyword>
<dbReference type="OrthoDB" id="9808735at2"/>
<sequence>MEFFFNHPYLSVAWLVCLVAILITFVQDKLAGIEVIGNNMVAILLNSQKGVIVDLRSVQDFKSGHIQGAVHLLPTDIKTQNVGKIEQYKDRPVVLVNQDGLNLLELGKDLKKQGFTKVYILKDGVGGWLTDNLILVRK</sequence>
<dbReference type="InterPro" id="IPR050229">
    <property type="entry name" value="GlpE_sulfurtransferase"/>
</dbReference>
<proteinExistence type="predicted"/>
<keyword evidence="1" id="KW-0472">Membrane</keyword>
<dbReference type="RefSeq" id="WP_119531268.1">
    <property type="nucleotide sequence ID" value="NZ_JBHSSP010000029.1"/>
</dbReference>
<protein>
    <recommendedName>
        <fullName evidence="2">Rhodanese domain-containing protein</fullName>
    </recommendedName>
</protein>
<evidence type="ECO:0000259" key="2">
    <source>
        <dbReference type="PROSITE" id="PS50206"/>
    </source>
</evidence>